<accession>A0AAV7EYH9</accession>
<dbReference type="GO" id="GO:0004674">
    <property type="term" value="F:protein serine/threonine kinase activity"/>
    <property type="evidence" value="ECO:0007669"/>
    <property type="project" value="UniProtKB-KW"/>
</dbReference>
<evidence type="ECO:0000256" key="4">
    <source>
        <dbReference type="ARBA" id="ARBA00022741"/>
    </source>
</evidence>
<keyword evidence="3" id="KW-0808">Transferase</keyword>
<dbReference type="GO" id="GO:0005524">
    <property type="term" value="F:ATP binding"/>
    <property type="evidence" value="ECO:0007669"/>
    <property type="project" value="UniProtKB-UniRule"/>
</dbReference>
<keyword evidence="6 9" id="KW-0067">ATP-binding</keyword>
<proteinExistence type="inferred from homology"/>
<dbReference type="PANTHER" id="PTHR47989:SF71">
    <property type="entry name" value="PROTEIN KINASE DOMAIN-CONTAINING PROTEIN"/>
    <property type="match status" value="1"/>
</dbReference>
<dbReference type="Gene3D" id="3.30.200.20">
    <property type="entry name" value="Phosphorylase Kinase, domain 1"/>
    <property type="match status" value="1"/>
</dbReference>
<gene>
    <name evidence="13" type="ORF">H6P81_006781</name>
</gene>
<dbReference type="Pfam" id="PF00069">
    <property type="entry name" value="Pkinase"/>
    <property type="match status" value="1"/>
</dbReference>
<evidence type="ECO:0000313" key="13">
    <source>
        <dbReference type="EMBL" id="KAG9453877.1"/>
    </source>
</evidence>
<feature type="region of interest" description="Disordered" evidence="11">
    <location>
        <begin position="1"/>
        <end position="44"/>
    </location>
</feature>
<feature type="compositionally biased region" description="Low complexity" evidence="11">
    <location>
        <begin position="30"/>
        <end position="44"/>
    </location>
</feature>
<dbReference type="InterPro" id="IPR017441">
    <property type="entry name" value="Protein_kinase_ATP_BS"/>
</dbReference>
<evidence type="ECO:0000256" key="8">
    <source>
        <dbReference type="ARBA" id="ARBA00048679"/>
    </source>
</evidence>
<evidence type="ECO:0000256" key="10">
    <source>
        <dbReference type="RuleBase" id="RU000304"/>
    </source>
</evidence>
<dbReference type="Proteomes" id="UP000825729">
    <property type="component" value="Unassembled WGS sequence"/>
</dbReference>
<evidence type="ECO:0000256" key="6">
    <source>
        <dbReference type="ARBA" id="ARBA00022840"/>
    </source>
</evidence>
<evidence type="ECO:0000256" key="9">
    <source>
        <dbReference type="PROSITE-ProRule" id="PRU10141"/>
    </source>
</evidence>
<evidence type="ECO:0000256" key="11">
    <source>
        <dbReference type="SAM" id="MobiDB-lite"/>
    </source>
</evidence>
<dbReference type="EC" id="2.7.11.1" evidence="1"/>
<dbReference type="CDD" id="cd14066">
    <property type="entry name" value="STKc_IRAK"/>
    <property type="match status" value="1"/>
</dbReference>
<comment type="similarity">
    <text evidence="10">Belongs to the protein kinase superfamily.</text>
</comment>
<dbReference type="PANTHER" id="PTHR47989">
    <property type="entry name" value="OS01G0750732 PROTEIN"/>
    <property type="match status" value="1"/>
</dbReference>
<evidence type="ECO:0000259" key="12">
    <source>
        <dbReference type="PROSITE" id="PS50011"/>
    </source>
</evidence>
<dbReference type="InterPro" id="IPR008271">
    <property type="entry name" value="Ser/Thr_kinase_AS"/>
</dbReference>
<organism evidence="13 14">
    <name type="scientific">Aristolochia fimbriata</name>
    <name type="common">White veined hardy Dutchman's pipe vine</name>
    <dbReference type="NCBI Taxonomy" id="158543"/>
    <lineage>
        <taxon>Eukaryota</taxon>
        <taxon>Viridiplantae</taxon>
        <taxon>Streptophyta</taxon>
        <taxon>Embryophyta</taxon>
        <taxon>Tracheophyta</taxon>
        <taxon>Spermatophyta</taxon>
        <taxon>Magnoliopsida</taxon>
        <taxon>Magnoliidae</taxon>
        <taxon>Piperales</taxon>
        <taxon>Aristolochiaceae</taxon>
        <taxon>Aristolochia</taxon>
    </lineage>
</organism>
<feature type="binding site" evidence="9">
    <location>
        <position position="168"/>
    </location>
    <ligand>
        <name>ATP</name>
        <dbReference type="ChEBI" id="CHEBI:30616"/>
    </ligand>
</feature>
<feature type="domain" description="Protein kinase" evidence="12">
    <location>
        <begin position="136"/>
        <end position="412"/>
    </location>
</feature>
<comment type="caution">
    <text evidence="13">The sequence shown here is derived from an EMBL/GenBank/DDBJ whole genome shotgun (WGS) entry which is preliminary data.</text>
</comment>
<keyword evidence="2 10" id="KW-0723">Serine/threonine-protein kinase</keyword>
<keyword evidence="14" id="KW-1185">Reference proteome</keyword>
<evidence type="ECO:0000256" key="2">
    <source>
        <dbReference type="ARBA" id="ARBA00022527"/>
    </source>
</evidence>
<dbReference type="AlphaFoldDB" id="A0AAV7EYH9"/>
<evidence type="ECO:0000313" key="14">
    <source>
        <dbReference type="Proteomes" id="UP000825729"/>
    </source>
</evidence>
<dbReference type="PROSITE" id="PS50011">
    <property type="entry name" value="PROTEIN_KINASE_DOM"/>
    <property type="match status" value="1"/>
</dbReference>
<evidence type="ECO:0000256" key="7">
    <source>
        <dbReference type="ARBA" id="ARBA00047899"/>
    </source>
</evidence>
<keyword evidence="5" id="KW-0418">Kinase</keyword>
<feature type="compositionally biased region" description="Low complexity" evidence="11">
    <location>
        <begin position="1"/>
        <end position="19"/>
    </location>
</feature>
<dbReference type="PROSITE" id="PS00107">
    <property type="entry name" value="PROTEIN_KINASE_ATP"/>
    <property type="match status" value="1"/>
</dbReference>
<dbReference type="InterPro" id="IPR000719">
    <property type="entry name" value="Prot_kinase_dom"/>
</dbReference>
<evidence type="ECO:0000256" key="5">
    <source>
        <dbReference type="ARBA" id="ARBA00022777"/>
    </source>
</evidence>
<dbReference type="PROSITE" id="PS00108">
    <property type="entry name" value="PROTEIN_KINASE_ST"/>
    <property type="match status" value="1"/>
</dbReference>
<dbReference type="SUPFAM" id="SSF56112">
    <property type="entry name" value="Protein kinase-like (PK-like)"/>
    <property type="match status" value="1"/>
</dbReference>
<name>A0AAV7EYH9_ARIFI</name>
<comment type="catalytic activity">
    <reaction evidence="8">
        <text>L-seryl-[protein] + ATP = O-phospho-L-seryl-[protein] + ADP + H(+)</text>
        <dbReference type="Rhea" id="RHEA:17989"/>
        <dbReference type="Rhea" id="RHEA-COMP:9863"/>
        <dbReference type="Rhea" id="RHEA-COMP:11604"/>
        <dbReference type="ChEBI" id="CHEBI:15378"/>
        <dbReference type="ChEBI" id="CHEBI:29999"/>
        <dbReference type="ChEBI" id="CHEBI:30616"/>
        <dbReference type="ChEBI" id="CHEBI:83421"/>
        <dbReference type="ChEBI" id="CHEBI:456216"/>
        <dbReference type="EC" id="2.7.11.1"/>
    </reaction>
</comment>
<dbReference type="SMART" id="SM00220">
    <property type="entry name" value="S_TKc"/>
    <property type="match status" value="1"/>
</dbReference>
<dbReference type="FunFam" id="1.10.510.10:FF:000300">
    <property type="entry name" value="Calmodulin-binding receptor-like cytoplasmic kinase 3"/>
    <property type="match status" value="1"/>
</dbReference>
<dbReference type="Gene3D" id="1.10.510.10">
    <property type="entry name" value="Transferase(Phosphotransferase) domain 1"/>
    <property type="match status" value="1"/>
</dbReference>
<dbReference type="InterPro" id="IPR011009">
    <property type="entry name" value="Kinase-like_dom_sf"/>
</dbReference>
<evidence type="ECO:0000256" key="1">
    <source>
        <dbReference type="ARBA" id="ARBA00012513"/>
    </source>
</evidence>
<protein>
    <recommendedName>
        <fullName evidence="1">non-specific serine/threonine protein kinase</fullName>
        <ecNumber evidence="1">2.7.11.1</ecNumber>
    </recommendedName>
</protein>
<dbReference type="EMBL" id="JAINDJ010000003">
    <property type="protein sequence ID" value="KAG9453877.1"/>
    <property type="molecule type" value="Genomic_DNA"/>
</dbReference>
<dbReference type="FunFam" id="3.30.200.20:FF:001335">
    <property type="entry name" value="Calmodulin-binding receptor-like cytoplasmic kinase 2"/>
    <property type="match status" value="1"/>
</dbReference>
<evidence type="ECO:0000256" key="3">
    <source>
        <dbReference type="ARBA" id="ARBA00022679"/>
    </source>
</evidence>
<reference evidence="13 14" key="1">
    <citation type="submission" date="2021-07" db="EMBL/GenBank/DDBJ databases">
        <title>The Aristolochia fimbriata genome: insights into angiosperm evolution, floral development and chemical biosynthesis.</title>
        <authorList>
            <person name="Jiao Y."/>
        </authorList>
    </citation>
    <scope>NUCLEOTIDE SEQUENCE [LARGE SCALE GENOMIC DNA]</scope>
    <source>
        <strain evidence="13">IBCAS-2021</strain>
        <tissue evidence="13">Leaf</tissue>
    </source>
</reference>
<keyword evidence="4 9" id="KW-0547">Nucleotide-binding</keyword>
<comment type="catalytic activity">
    <reaction evidence="7">
        <text>L-threonyl-[protein] + ATP = O-phospho-L-threonyl-[protein] + ADP + H(+)</text>
        <dbReference type="Rhea" id="RHEA:46608"/>
        <dbReference type="Rhea" id="RHEA-COMP:11060"/>
        <dbReference type="Rhea" id="RHEA-COMP:11605"/>
        <dbReference type="ChEBI" id="CHEBI:15378"/>
        <dbReference type="ChEBI" id="CHEBI:30013"/>
        <dbReference type="ChEBI" id="CHEBI:30616"/>
        <dbReference type="ChEBI" id="CHEBI:61977"/>
        <dbReference type="ChEBI" id="CHEBI:456216"/>
        <dbReference type="EC" id="2.7.11.1"/>
    </reaction>
</comment>
<sequence length="440" mass="49749">MESLVRRLFSRGSRASSSSDTRKQPPNFDTSQSPPSSVYSTSSSQRKMLSLNSVKIVAKEAAYVFVFCFRPRKAAKEILSGRDLYPVQVSSISTDTSTRSVGSSSQRVKSPDFNRPKGVGVMKFSMADIHKATKNFSLENKIGEGGFGTVYKGMLKDGRQVAIKRAKKSLHDNRLTTEFRNEIETLSNLEHLNLVRFFGYLEHADERLIVVEYVRNGTLREHLDGSRGNGLDLARRLDIAIDVAHAVTYLHMYTDHPIIHRDVKASNILLTENLRAKVVDFGFARLAPDDLEATHISTQIKGTAGYLDPEYLRTNQLTEKSDVYSFGVLLVELMTGRHPIEPQRELNERVTIRWAMRKLEDGDIILAMDPRLRRSAIANTAVEKALELAQECLAPSRTLRPPMKKCAEILWEIRRNYREMEISSSSSRRSVDLLIQNSED</sequence>